<evidence type="ECO:0000313" key="3">
    <source>
        <dbReference type="Proteomes" id="UP000693970"/>
    </source>
</evidence>
<dbReference type="EMBL" id="JAGRRH010000014">
    <property type="protein sequence ID" value="KAG7358362.1"/>
    <property type="molecule type" value="Genomic_DNA"/>
</dbReference>
<accession>A0A9K3PSU1</accession>
<proteinExistence type="predicted"/>
<gene>
    <name evidence="2" type="ORF">IV203_014950</name>
</gene>
<evidence type="ECO:0000313" key="2">
    <source>
        <dbReference type="EMBL" id="KAG7358362.1"/>
    </source>
</evidence>
<sequence length="449" mass="51808">MTSDEEWDPSILDGEADVDTEEWFDTVTTRPPEEAVIDRRFDNVGDYRHRHVMNHAYVYEHDEDEIFHDAQLLLEANERVTVPNETDYESVRPMLGWQSIEVIKRTFEATTQFVTIPMSNVLRKTFRSPNPAANVLRRPEDVAMDTVFSDVPAIDSGEMAAQIFVGVKSLVTDAEGLKRTDQQFVNTLEDNIRKRGAMNRLISDRSQAEISNKVKDILRALHIRDWQSEPFHQHQNFAERRIQEVKRMSNTILDRTGAPPYLWLQAVTYTCFLLNHLATPSLQWRTPIECLTGRTPDISPLLRFRFYEPVHYRAKNGEIHRARIVSAIEDHEKELGNIPERTKFLLSINGDTYEDVMTYNDLMEHIQSQSTTDATVWKYKKIISHSGPSPKKYIERMTDGYIWMFGSIYFFGDMANVPSSSLMKSHPRWKSMGPVPLSLNAKPLGSLNA</sequence>
<dbReference type="OrthoDB" id="45693at2759"/>
<feature type="domain" description="Integrase catalytic" evidence="1">
    <location>
        <begin position="127"/>
        <end position="295"/>
    </location>
</feature>
<comment type="caution">
    <text evidence="2">The sequence shown here is derived from an EMBL/GenBank/DDBJ whole genome shotgun (WGS) entry which is preliminary data.</text>
</comment>
<keyword evidence="3" id="KW-1185">Reference proteome</keyword>
<dbReference type="GO" id="GO:0015074">
    <property type="term" value="P:DNA integration"/>
    <property type="evidence" value="ECO:0007669"/>
    <property type="project" value="InterPro"/>
</dbReference>
<reference evidence="2" key="1">
    <citation type="journal article" date="2021" name="Sci. Rep.">
        <title>Diploid genomic architecture of Nitzschia inconspicua, an elite biomass production diatom.</title>
        <authorList>
            <person name="Oliver A."/>
            <person name="Podell S."/>
            <person name="Pinowska A."/>
            <person name="Traller J.C."/>
            <person name="Smith S.R."/>
            <person name="McClure R."/>
            <person name="Beliaev A."/>
            <person name="Bohutskyi P."/>
            <person name="Hill E.A."/>
            <person name="Rabines A."/>
            <person name="Zheng H."/>
            <person name="Allen L.Z."/>
            <person name="Kuo A."/>
            <person name="Grigoriev I.V."/>
            <person name="Allen A.E."/>
            <person name="Hazlebeck D."/>
            <person name="Allen E.E."/>
        </authorList>
    </citation>
    <scope>NUCLEOTIDE SEQUENCE</scope>
    <source>
        <strain evidence="2">Hildebrandi</strain>
    </source>
</reference>
<protein>
    <recommendedName>
        <fullName evidence="1">Integrase catalytic domain-containing protein</fullName>
    </recommendedName>
</protein>
<organism evidence="2 3">
    <name type="scientific">Nitzschia inconspicua</name>
    <dbReference type="NCBI Taxonomy" id="303405"/>
    <lineage>
        <taxon>Eukaryota</taxon>
        <taxon>Sar</taxon>
        <taxon>Stramenopiles</taxon>
        <taxon>Ochrophyta</taxon>
        <taxon>Bacillariophyta</taxon>
        <taxon>Bacillariophyceae</taxon>
        <taxon>Bacillariophycidae</taxon>
        <taxon>Bacillariales</taxon>
        <taxon>Bacillariaceae</taxon>
        <taxon>Nitzschia</taxon>
    </lineage>
</organism>
<evidence type="ECO:0000259" key="1">
    <source>
        <dbReference type="PROSITE" id="PS50994"/>
    </source>
</evidence>
<reference evidence="2" key="2">
    <citation type="submission" date="2021-04" db="EMBL/GenBank/DDBJ databases">
        <authorList>
            <person name="Podell S."/>
        </authorList>
    </citation>
    <scope>NUCLEOTIDE SEQUENCE</scope>
    <source>
        <strain evidence="2">Hildebrandi</strain>
    </source>
</reference>
<dbReference type="AlphaFoldDB" id="A0A9K3PSU1"/>
<name>A0A9K3PSU1_9STRA</name>
<dbReference type="InterPro" id="IPR001584">
    <property type="entry name" value="Integrase_cat-core"/>
</dbReference>
<dbReference type="Proteomes" id="UP000693970">
    <property type="component" value="Unassembled WGS sequence"/>
</dbReference>
<dbReference type="PROSITE" id="PS50994">
    <property type="entry name" value="INTEGRASE"/>
    <property type="match status" value="1"/>
</dbReference>